<dbReference type="InterPro" id="IPR013815">
    <property type="entry name" value="ATP_grasp_subdomain_1"/>
</dbReference>
<dbReference type="Gene3D" id="3.30.1490.20">
    <property type="entry name" value="ATP-grasp fold, A domain"/>
    <property type="match status" value="1"/>
</dbReference>
<evidence type="ECO:0000256" key="1">
    <source>
        <dbReference type="ARBA" id="ARBA00022598"/>
    </source>
</evidence>
<dbReference type="Pfam" id="PF02786">
    <property type="entry name" value="CPSase_L_D2"/>
    <property type="match status" value="1"/>
</dbReference>
<dbReference type="InterPro" id="IPR052032">
    <property type="entry name" value="ATP-dep_AA_Ligase"/>
</dbReference>
<gene>
    <name evidence="6" type="ORF">J3U87_13725</name>
</gene>
<protein>
    <submittedName>
        <fullName evidence="6">ATP-grasp domain-containing protein</fullName>
    </submittedName>
</protein>
<dbReference type="GO" id="GO:0046872">
    <property type="term" value="F:metal ion binding"/>
    <property type="evidence" value="ECO:0007669"/>
    <property type="project" value="InterPro"/>
</dbReference>
<proteinExistence type="predicted"/>
<dbReference type="InterPro" id="IPR005479">
    <property type="entry name" value="CPAse_ATP-bd"/>
</dbReference>
<evidence type="ECO:0000256" key="4">
    <source>
        <dbReference type="PROSITE-ProRule" id="PRU00409"/>
    </source>
</evidence>
<keyword evidence="2 4" id="KW-0547">Nucleotide-binding</keyword>
<dbReference type="GO" id="GO:0005524">
    <property type="term" value="F:ATP binding"/>
    <property type="evidence" value="ECO:0007669"/>
    <property type="project" value="UniProtKB-UniRule"/>
</dbReference>
<evidence type="ECO:0000313" key="7">
    <source>
        <dbReference type="Proteomes" id="UP000663929"/>
    </source>
</evidence>
<evidence type="ECO:0000259" key="5">
    <source>
        <dbReference type="PROSITE" id="PS50975"/>
    </source>
</evidence>
<keyword evidence="1" id="KW-0436">Ligase</keyword>
<dbReference type="Gene3D" id="3.30.470.20">
    <property type="entry name" value="ATP-grasp fold, B domain"/>
    <property type="match status" value="1"/>
</dbReference>
<accession>A0A8A4TU70</accession>
<dbReference type="SUPFAM" id="SSF56059">
    <property type="entry name" value="Glutathione synthetase ATP-binding domain-like"/>
    <property type="match status" value="1"/>
</dbReference>
<dbReference type="KEGG" id="scor:J3U87_13725"/>
<dbReference type="InterPro" id="IPR016185">
    <property type="entry name" value="PreATP-grasp_dom_sf"/>
</dbReference>
<dbReference type="Proteomes" id="UP000663929">
    <property type="component" value="Chromosome"/>
</dbReference>
<sequence length="410" mass="43934">MQQTILFVGGGIETVPGVEAAKRMGLSVWVSDRNPNAPCFAMADVSLLADTYNEEETLAAVHAQLAKGGRLNGVLCLASDVPQTVAAVTTALNLPGISRETAALAVDKLAMKDRLREHGVAIPWYTAVHSAAHLQALVVEHGVPLILKPVDSRGSRGVLQLGVGTSTIDTNWAYHYALKFSPTERVMVERFLEGPQVSTESIVVDGRAFTPGFSDRNYELMACHAPFVVENGGDLPSHLPRAAQTAIEREVANAALAMGVKNGVVKGDMVWSGDRAYVIEVATRLSGGYFCTHSIPLSTGVDIVTEAIRQALGEKPSTDDLVPRHQRFVCQRYLFPEPGYVVAVEGVAEVDARPDIAFCEVRVQPGDHIARIENHPGRPGLVIATGESREAAMAAAESAIEAIRIQTRSC</sequence>
<dbReference type="PROSITE" id="PS50975">
    <property type="entry name" value="ATP_GRASP"/>
    <property type="match status" value="1"/>
</dbReference>
<dbReference type="AlphaFoldDB" id="A0A8A4TU70"/>
<keyword evidence="7" id="KW-1185">Reference proteome</keyword>
<dbReference type="RefSeq" id="WP_237383611.1">
    <property type="nucleotide sequence ID" value="NZ_CP071793.1"/>
</dbReference>
<evidence type="ECO:0000313" key="6">
    <source>
        <dbReference type="EMBL" id="QTD53509.1"/>
    </source>
</evidence>
<dbReference type="InterPro" id="IPR011761">
    <property type="entry name" value="ATP-grasp"/>
</dbReference>
<keyword evidence="3 4" id="KW-0067">ATP-binding</keyword>
<dbReference type="PANTHER" id="PTHR43585:SF2">
    <property type="entry name" value="ATP-GRASP ENZYME FSQD"/>
    <property type="match status" value="1"/>
</dbReference>
<dbReference type="EMBL" id="CP071793">
    <property type="protein sequence ID" value="QTD53509.1"/>
    <property type="molecule type" value="Genomic_DNA"/>
</dbReference>
<feature type="domain" description="ATP-grasp" evidence="5">
    <location>
        <begin position="112"/>
        <end position="312"/>
    </location>
</feature>
<dbReference type="SUPFAM" id="SSF52440">
    <property type="entry name" value="PreATP-grasp domain"/>
    <property type="match status" value="1"/>
</dbReference>
<reference evidence="6" key="1">
    <citation type="submission" date="2021-03" db="EMBL/GenBank/DDBJ databases">
        <title>Acanthopleuribacteraceae sp. M133.</title>
        <authorList>
            <person name="Wang G."/>
        </authorList>
    </citation>
    <scope>NUCLEOTIDE SEQUENCE</scope>
    <source>
        <strain evidence="6">M133</strain>
    </source>
</reference>
<dbReference type="GO" id="GO:0016874">
    <property type="term" value="F:ligase activity"/>
    <property type="evidence" value="ECO:0007669"/>
    <property type="project" value="UniProtKB-KW"/>
</dbReference>
<dbReference type="Pfam" id="PF18603">
    <property type="entry name" value="LAL_C2"/>
    <property type="match status" value="1"/>
</dbReference>
<evidence type="ECO:0000256" key="2">
    <source>
        <dbReference type="ARBA" id="ARBA00022741"/>
    </source>
</evidence>
<organism evidence="6 7">
    <name type="scientific">Sulfidibacter corallicola</name>
    <dbReference type="NCBI Taxonomy" id="2818388"/>
    <lineage>
        <taxon>Bacteria</taxon>
        <taxon>Pseudomonadati</taxon>
        <taxon>Acidobacteriota</taxon>
        <taxon>Holophagae</taxon>
        <taxon>Acanthopleuribacterales</taxon>
        <taxon>Acanthopleuribacteraceae</taxon>
        <taxon>Sulfidibacter</taxon>
    </lineage>
</organism>
<name>A0A8A4TU70_SULCO</name>
<dbReference type="InterPro" id="IPR040570">
    <property type="entry name" value="LAL_C2"/>
</dbReference>
<dbReference type="PANTHER" id="PTHR43585">
    <property type="entry name" value="FUMIPYRROLE BIOSYNTHESIS PROTEIN C"/>
    <property type="match status" value="1"/>
</dbReference>
<evidence type="ECO:0000256" key="3">
    <source>
        <dbReference type="ARBA" id="ARBA00022840"/>
    </source>
</evidence>
<dbReference type="Gene3D" id="3.40.50.20">
    <property type="match status" value="1"/>
</dbReference>